<evidence type="ECO:0000313" key="8">
    <source>
        <dbReference type="EMBL" id="SFE11957.1"/>
    </source>
</evidence>
<dbReference type="SUPFAM" id="SSF103473">
    <property type="entry name" value="MFS general substrate transporter"/>
    <property type="match status" value="1"/>
</dbReference>
<dbReference type="CDD" id="cd06177">
    <property type="entry name" value="MFS_NHS"/>
    <property type="match status" value="1"/>
</dbReference>
<feature type="transmembrane region" description="Helical" evidence="7">
    <location>
        <begin position="7"/>
        <end position="24"/>
    </location>
</feature>
<feature type="transmembrane region" description="Helical" evidence="7">
    <location>
        <begin position="331"/>
        <end position="350"/>
    </location>
</feature>
<keyword evidence="4 7" id="KW-0812">Transmembrane</keyword>
<dbReference type="InterPro" id="IPR004740">
    <property type="entry name" value="Nuc_H_symport"/>
</dbReference>
<evidence type="ECO:0000256" key="4">
    <source>
        <dbReference type="ARBA" id="ARBA00022692"/>
    </source>
</evidence>
<evidence type="ECO:0000313" key="9">
    <source>
        <dbReference type="Proteomes" id="UP000198598"/>
    </source>
</evidence>
<reference evidence="8 9" key="1">
    <citation type="submission" date="2016-10" db="EMBL/GenBank/DDBJ databases">
        <authorList>
            <person name="de Groot N.N."/>
        </authorList>
    </citation>
    <scope>NUCLEOTIDE SEQUENCE [LARGE SCALE GENOMIC DNA]</scope>
    <source>
        <strain evidence="8 9">DSM 26130</strain>
    </source>
</reference>
<dbReference type="OrthoDB" id="9783013at2"/>
<keyword evidence="5 7" id="KW-1133">Transmembrane helix</keyword>
<keyword evidence="3" id="KW-1003">Cell membrane</keyword>
<keyword evidence="2" id="KW-0813">Transport</keyword>
<sequence>MLSTTRIKLSVMMFLQFFVWGAWYGQVTKYLETQLHATGIQQGAAFATFSIAMIVAPFFVGMIADRYFAAQKVLGVLNLLGAAILFYLIQINDADQFFWVLLVYCLTFAPTLALTTSIAMQQMTSPEKEFPGIRVLGTVSWIVVTNIVGYYGFGDKVTIFQLSMYSAIALGIFSFFLPDTPPKATTATSFAQILGLDAFKLFKDRSFAIFFLSSVLICIPLSFYYAMANPSLTDGGMQNVENKMSLGQASEVIFMLLIPLAYTRLGVKKMLIVGLVAWIIRFIGFGYGDGGSGEWMLYLAIILHGVCYDFFFVTGQIYTDNKAGEKIKSSAQGLISLATYGIGMGIGSYLSGIVKDMFKTGNSVNWTDFWLVPAGIAAVVLIVFVFLFTDNKQIRAKEDELVPGNL</sequence>
<accession>A0A1I1XX67</accession>
<name>A0A1I1XX67_9BACT</name>
<dbReference type="Gene3D" id="1.20.1250.20">
    <property type="entry name" value="MFS general substrate transporter like domains"/>
    <property type="match status" value="2"/>
</dbReference>
<dbReference type="GO" id="GO:0015213">
    <property type="term" value="F:uridine transmembrane transporter activity"/>
    <property type="evidence" value="ECO:0007669"/>
    <property type="project" value="TreeGrafter"/>
</dbReference>
<feature type="transmembrane region" description="Helical" evidence="7">
    <location>
        <begin position="370"/>
        <end position="388"/>
    </location>
</feature>
<dbReference type="STRING" id="662367.SAMN05216167_110156"/>
<keyword evidence="6 7" id="KW-0472">Membrane</keyword>
<dbReference type="Proteomes" id="UP000198598">
    <property type="component" value="Unassembled WGS sequence"/>
</dbReference>
<dbReference type="PANTHER" id="PTHR23522">
    <property type="entry name" value="BLL5896 PROTEIN"/>
    <property type="match status" value="1"/>
</dbReference>
<dbReference type="InterPro" id="IPR036259">
    <property type="entry name" value="MFS_trans_sf"/>
</dbReference>
<feature type="transmembrane region" description="Helical" evidence="7">
    <location>
        <begin position="73"/>
        <end position="91"/>
    </location>
</feature>
<dbReference type="PANTHER" id="PTHR23522:SF4">
    <property type="entry name" value="NUCLEOSIDE PERMEASE NUPG-RELATED"/>
    <property type="match status" value="1"/>
</dbReference>
<organism evidence="8 9">
    <name type="scientific">Spirosoma endophyticum</name>
    <dbReference type="NCBI Taxonomy" id="662367"/>
    <lineage>
        <taxon>Bacteria</taxon>
        <taxon>Pseudomonadati</taxon>
        <taxon>Bacteroidota</taxon>
        <taxon>Cytophagia</taxon>
        <taxon>Cytophagales</taxon>
        <taxon>Cytophagaceae</taxon>
        <taxon>Spirosoma</taxon>
    </lineage>
</organism>
<evidence type="ECO:0000256" key="3">
    <source>
        <dbReference type="ARBA" id="ARBA00022475"/>
    </source>
</evidence>
<evidence type="ECO:0000256" key="1">
    <source>
        <dbReference type="ARBA" id="ARBA00004651"/>
    </source>
</evidence>
<keyword evidence="9" id="KW-1185">Reference proteome</keyword>
<feature type="transmembrane region" description="Helical" evidence="7">
    <location>
        <begin position="44"/>
        <end position="64"/>
    </location>
</feature>
<gene>
    <name evidence="8" type="ORF">SAMN05216167_110156</name>
</gene>
<dbReference type="AlphaFoldDB" id="A0A1I1XX67"/>
<evidence type="ECO:0000256" key="7">
    <source>
        <dbReference type="SAM" id="Phobius"/>
    </source>
</evidence>
<dbReference type="EMBL" id="FOLQ01000010">
    <property type="protein sequence ID" value="SFE11957.1"/>
    <property type="molecule type" value="Genomic_DNA"/>
</dbReference>
<dbReference type="Pfam" id="PF03825">
    <property type="entry name" value="Nuc_H_symport"/>
    <property type="match status" value="1"/>
</dbReference>
<evidence type="ECO:0000256" key="5">
    <source>
        <dbReference type="ARBA" id="ARBA00022989"/>
    </source>
</evidence>
<evidence type="ECO:0000256" key="6">
    <source>
        <dbReference type="ARBA" id="ARBA00023136"/>
    </source>
</evidence>
<proteinExistence type="predicted"/>
<dbReference type="RefSeq" id="WP_093830459.1">
    <property type="nucleotide sequence ID" value="NZ_FOLQ01000010.1"/>
</dbReference>
<feature type="transmembrane region" description="Helical" evidence="7">
    <location>
        <begin position="246"/>
        <end position="263"/>
    </location>
</feature>
<dbReference type="GO" id="GO:0015212">
    <property type="term" value="F:cytidine transmembrane transporter activity"/>
    <property type="evidence" value="ECO:0007669"/>
    <property type="project" value="TreeGrafter"/>
</dbReference>
<protein>
    <submittedName>
        <fullName evidence="8">Nucleoside transporter</fullName>
    </submittedName>
</protein>
<dbReference type="GO" id="GO:0005886">
    <property type="term" value="C:plasma membrane"/>
    <property type="evidence" value="ECO:0007669"/>
    <property type="project" value="UniProtKB-SubCell"/>
</dbReference>
<feature type="transmembrane region" description="Helical" evidence="7">
    <location>
        <begin position="97"/>
        <end position="120"/>
    </location>
</feature>
<feature type="transmembrane region" description="Helical" evidence="7">
    <location>
        <begin position="132"/>
        <end position="153"/>
    </location>
</feature>
<feature type="transmembrane region" description="Helical" evidence="7">
    <location>
        <begin position="159"/>
        <end position="177"/>
    </location>
</feature>
<feature type="transmembrane region" description="Helical" evidence="7">
    <location>
        <begin position="295"/>
        <end position="319"/>
    </location>
</feature>
<feature type="transmembrane region" description="Helical" evidence="7">
    <location>
        <begin position="207"/>
        <end position="226"/>
    </location>
</feature>
<evidence type="ECO:0000256" key="2">
    <source>
        <dbReference type="ARBA" id="ARBA00022448"/>
    </source>
</evidence>
<comment type="subcellular location">
    <subcellularLocation>
        <location evidence="1">Cell membrane</location>
        <topology evidence="1">Multi-pass membrane protein</topology>
    </subcellularLocation>
</comment>
<feature type="transmembrane region" description="Helical" evidence="7">
    <location>
        <begin position="270"/>
        <end position="289"/>
    </location>
</feature>